<name>A0ABS1D9M3_9PROT</name>
<accession>A0ABS1D9M3</accession>
<proteinExistence type="predicted"/>
<comment type="caution">
    <text evidence="2">The sequence shown here is derived from an EMBL/GenBank/DDBJ whole genome shotgun (WGS) entry which is preliminary data.</text>
</comment>
<dbReference type="Proteomes" id="UP001296873">
    <property type="component" value="Unassembled WGS sequence"/>
</dbReference>
<keyword evidence="3" id="KW-1185">Reference proteome</keyword>
<dbReference type="EMBL" id="NRRL01000001">
    <property type="protein sequence ID" value="MBK1666443.1"/>
    <property type="molecule type" value="Genomic_DNA"/>
</dbReference>
<organism evidence="2 3">
    <name type="scientific">Rhodovibrio sodomensis</name>
    <dbReference type="NCBI Taxonomy" id="1088"/>
    <lineage>
        <taxon>Bacteria</taxon>
        <taxon>Pseudomonadati</taxon>
        <taxon>Pseudomonadota</taxon>
        <taxon>Alphaproteobacteria</taxon>
        <taxon>Rhodospirillales</taxon>
        <taxon>Rhodovibrionaceae</taxon>
        <taxon>Rhodovibrio</taxon>
    </lineage>
</organism>
<reference evidence="2 3" key="1">
    <citation type="journal article" date="2020" name="Microorganisms">
        <title>Osmotic Adaptation and Compatible Solute Biosynthesis of Phototrophic Bacteria as Revealed from Genome Analyses.</title>
        <authorList>
            <person name="Imhoff J.F."/>
            <person name="Rahn T."/>
            <person name="Kunzel S."/>
            <person name="Keller A."/>
            <person name="Neulinger S.C."/>
        </authorList>
    </citation>
    <scope>NUCLEOTIDE SEQUENCE [LARGE SCALE GENOMIC DNA]</scope>
    <source>
        <strain evidence="2 3">DSM 9895</strain>
    </source>
</reference>
<gene>
    <name evidence="2" type="ORF">CKO28_00115</name>
</gene>
<evidence type="ECO:0000313" key="3">
    <source>
        <dbReference type="Proteomes" id="UP001296873"/>
    </source>
</evidence>
<protein>
    <submittedName>
        <fullName evidence="2">Uncharacterized protein</fullName>
    </submittedName>
</protein>
<sequence length="437" mass="48811">MKQIANNLVWQNAKKAPTPQIAAELMELGDQRHPGHAWKEVLPPRLKRAGSWPGGGWPKFWTWNATELDQAQRRFIICGERRREQVEAYNARGGRQLDDSEYQDYFQAAQVLAKLHAAAQTATQNRADLKDEVSDLVAQAEPTVDSFAALIRHSVRVRDTRGVGKHFAGQQVGRLLKMADEQSDVLAERVRDDIDALQSYAALTALRSEGADFEKEYRRARRIFSGWFPSDFARPASLAFSTVEGRSGTRRLALNLVELNAGDLSDATPYQEMQVYSRIYELDLADVSGGDKAVLATYQRELVDRYYAAKDTIADARCGEATAPGQLDELRDATFRFADGVATLERFVCVLAGRGLDVAYNPDALTLTLTPGEYPLNLKQSEMNPFDEIVLGLEMQSTSRGMQLVPETLAVDGDDRDMSDADWARLSRQLEKITFDA</sequence>
<evidence type="ECO:0000256" key="1">
    <source>
        <dbReference type="SAM" id="Coils"/>
    </source>
</evidence>
<feature type="coiled-coil region" evidence="1">
    <location>
        <begin position="112"/>
        <end position="139"/>
    </location>
</feature>
<evidence type="ECO:0000313" key="2">
    <source>
        <dbReference type="EMBL" id="MBK1666443.1"/>
    </source>
</evidence>
<keyword evidence="1" id="KW-0175">Coiled coil</keyword>